<proteinExistence type="predicted"/>
<comment type="caution">
    <text evidence="1">The sequence shown here is derived from an EMBL/GenBank/DDBJ whole genome shotgun (WGS) entry which is preliminary data.</text>
</comment>
<sequence>MRNCLEMNKDAVLFRNICEVSNKYQPASKSCSSALSKSWEKQMLALERSKQIPEGAFALSVLVVFLYLDRLAGLNTMHIFFVYLQKASLEEHPLVTAISDLTFINAIAVLLQENPFKGSLYRLKSLRQL</sequence>
<keyword evidence="2" id="KW-1185">Reference proteome</keyword>
<evidence type="ECO:0000313" key="1">
    <source>
        <dbReference type="EMBL" id="KAK7272665.1"/>
    </source>
</evidence>
<dbReference type="EMBL" id="JAYKXN010000007">
    <property type="protein sequence ID" value="KAK7272665.1"/>
    <property type="molecule type" value="Genomic_DNA"/>
</dbReference>
<organism evidence="1 2">
    <name type="scientific">Clitoria ternatea</name>
    <name type="common">Butterfly pea</name>
    <dbReference type="NCBI Taxonomy" id="43366"/>
    <lineage>
        <taxon>Eukaryota</taxon>
        <taxon>Viridiplantae</taxon>
        <taxon>Streptophyta</taxon>
        <taxon>Embryophyta</taxon>
        <taxon>Tracheophyta</taxon>
        <taxon>Spermatophyta</taxon>
        <taxon>Magnoliopsida</taxon>
        <taxon>eudicotyledons</taxon>
        <taxon>Gunneridae</taxon>
        <taxon>Pentapetalae</taxon>
        <taxon>rosids</taxon>
        <taxon>fabids</taxon>
        <taxon>Fabales</taxon>
        <taxon>Fabaceae</taxon>
        <taxon>Papilionoideae</taxon>
        <taxon>50 kb inversion clade</taxon>
        <taxon>NPAAA clade</taxon>
        <taxon>indigoferoid/millettioid clade</taxon>
        <taxon>Phaseoleae</taxon>
        <taxon>Clitoria</taxon>
    </lineage>
</organism>
<name>A0AAN9ID49_CLITE</name>
<reference evidence="1 2" key="1">
    <citation type="submission" date="2024-01" db="EMBL/GenBank/DDBJ databases">
        <title>The genomes of 5 underutilized Papilionoideae crops provide insights into root nodulation and disease resistance.</title>
        <authorList>
            <person name="Yuan L."/>
        </authorList>
    </citation>
    <scope>NUCLEOTIDE SEQUENCE [LARGE SCALE GENOMIC DNA]</scope>
    <source>
        <strain evidence="1">LY-2023</strain>
        <tissue evidence="1">Leaf</tissue>
    </source>
</reference>
<dbReference type="AlphaFoldDB" id="A0AAN9ID49"/>
<evidence type="ECO:0000313" key="2">
    <source>
        <dbReference type="Proteomes" id="UP001359559"/>
    </source>
</evidence>
<dbReference type="Proteomes" id="UP001359559">
    <property type="component" value="Unassembled WGS sequence"/>
</dbReference>
<gene>
    <name evidence="1" type="ORF">RJT34_29407</name>
</gene>
<accession>A0AAN9ID49</accession>
<protein>
    <submittedName>
        <fullName evidence="1">Uncharacterized protein</fullName>
    </submittedName>
</protein>